<dbReference type="Pfam" id="PF08603">
    <property type="entry name" value="CAP_C"/>
    <property type="match status" value="1"/>
</dbReference>
<evidence type="ECO:0000313" key="6">
    <source>
        <dbReference type="Proteomes" id="UP001237642"/>
    </source>
</evidence>
<feature type="domain" description="C-CAP/cofactor C-like" evidence="4">
    <location>
        <begin position="304"/>
        <end position="441"/>
    </location>
</feature>
<evidence type="ECO:0000256" key="3">
    <source>
        <dbReference type="SAM" id="MobiDB-lite"/>
    </source>
</evidence>
<dbReference type="InterPro" id="IPR036223">
    <property type="entry name" value="CAP_C_sf"/>
</dbReference>
<dbReference type="InterPro" id="IPR053950">
    <property type="entry name" value="CAP_N"/>
</dbReference>
<dbReference type="PROSITE" id="PS51329">
    <property type="entry name" value="C_CAP_COFACTOR_C"/>
    <property type="match status" value="1"/>
</dbReference>
<dbReference type="PANTHER" id="PTHR10652">
    <property type="entry name" value="ADENYLYL CYCLASE-ASSOCIATED PROTEIN"/>
    <property type="match status" value="1"/>
</dbReference>
<dbReference type="InterPro" id="IPR036222">
    <property type="entry name" value="CAP_N_sf"/>
</dbReference>
<organism evidence="5 6">
    <name type="scientific">Heracleum sosnowskyi</name>
    <dbReference type="NCBI Taxonomy" id="360622"/>
    <lineage>
        <taxon>Eukaryota</taxon>
        <taxon>Viridiplantae</taxon>
        <taxon>Streptophyta</taxon>
        <taxon>Embryophyta</taxon>
        <taxon>Tracheophyta</taxon>
        <taxon>Spermatophyta</taxon>
        <taxon>Magnoliopsida</taxon>
        <taxon>eudicotyledons</taxon>
        <taxon>Gunneridae</taxon>
        <taxon>Pentapetalae</taxon>
        <taxon>asterids</taxon>
        <taxon>campanulids</taxon>
        <taxon>Apiales</taxon>
        <taxon>Apiaceae</taxon>
        <taxon>Apioideae</taxon>
        <taxon>apioid superclade</taxon>
        <taxon>Tordylieae</taxon>
        <taxon>Tordyliinae</taxon>
        <taxon>Heracleum</taxon>
    </lineage>
</organism>
<evidence type="ECO:0000256" key="2">
    <source>
        <dbReference type="RuleBase" id="RU000647"/>
    </source>
</evidence>
<dbReference type="SUPFAM" id="SSF101278">
    <property type="entry name" value="N-terminal domain of adenylylcyclase associated protein, CAP"/>
    <property type="match status" value="1"/>
</dbReference>
<name>A0AAD8NBL9_9APIA</name>
<evidence type="ECO:0000259" key="4">
    <source>
        <dbReference type="PROSITE" id="PS51329"/>
    </source>
</evidence>
<feature type="compositionally biased region" description="Basic and acidic residues" evidence="3">
    <location>
        <begin position="268"/>
        <end position="281"/>
    </location>
</feature>
<protein>
    <recommendedName>
        <fullName evidence="2">Adenylyl cyclase-associated protein</fullName>
    </recommendedName>
</protein>
<dbReference type="GO" id="GO:0007015">
    <property type="term" value="P:actin filament organization"/>
    <property type="evidence" value="ECO:0007669"/>
    <property type="project" value="TreeGrafter"/>
</dbReference>
<dbReference type="PROSITE" id="PS01088">
    <property type="entry name" value="CAP_1"/>
    <property type="match status" value="1"/>
</dbReference>
<reference evidence="5" key="2">
    <citation type="submission" date="2023-05" db="EMBL/GenBank/DDBJ databases">
        <authorList>
            <person name="Schelkunov M.I."/>
        </authorList>
    </citation>
    <scope>NUCLEOTIDE SEQUENCE</scope>
    <source>
        <strain evidence="5">Hsosn_3</strain>
        <tissue evidence="5">Leaf</tissue>
    </source>
</reference>
<dbReference type="Gene3D" id="2.160.20.70">
    <property type="match status" value="1"/>
</dbReference>
<feature type="compositionally biased region" description="Low complexity" evidence="3">
    <location>
        <begin position="232"/>
        <end position="247"/>
    </location>
</feature>
<dbReference type="InterPro" id="IPR006599">
    <property type="entry name" value="CARP_motif"/>
</dbReference>
<dbReference type="InterPro" id="IPR017901">
    <property type="entry name" value="C-CAP_CF_C-like"/>
</dbReference>
<dbReference type="Gene3D" id="1.25.40.330">
    <property type="entry name" value="Adenylate cyclase-associated CAP, N-terminal domain"/>
    <property type="match status" value="1"/>
</dbReference>
<dbReference type="InterPro" id="IPR013992">
    <property type="entry name" value="Adenylate_cyclase-assoc_CAP_N"/>
</dbReference>
<gene>
    <name evidence="5" type="ORF">POM88_002251</name>
</gene>
<comment type="caution">
    <text evidence="5">The sequence shown here is derived from an EMBL/GenBank/DDBJ whole genome shotgun (WGS) entry which is preliminary data.</text>
</comment>
<dbReference type="SUPFAM" id="SSF69340">
    <property type="entry name" value="C-terminal domain of adenylylcyclase associated protein"/>
    <property type="match status" value="1"/>
</dbReference>
<keyword evidence="6" id="KW-1185">Reference proteome</keyword>
<dbReference type="FunFam" id="2.160.20.70:FF:000006">
    <property type="entry name" value="Adenylyl cyclase-associated protein"/>
    <property type="match status" value="1"/>
</dbReference>
<proteinExistence type="inferred from homology"/>
<dbReference type="InterPro" id="IPR001837">
    <property type="entry name" value="Adenylate_cyclase-assoc_CAP"/>
</dbReference>
<dbReference type="InterPro" id="IPR018106">
    <property type="entry name" value="CAP_CS_N"/>
</dbReference>
<dbReference type="Pfam" id="PF01213">
    <property type="entry name" value="CAP_N-CM"/>
    <property type="match status" value="1"/>
</dbReference>
<feature type="region of interest" description="Disordered" evidence="3">
    <location>
        <begin position="265"/>
        <end position="305"/>
    </location>
</feature>
<accession>A0AAD8NBL9</accession>
<dbReference type="GO" id="GO:0019933">
    <property type="term" value="P:cAMP-mediated signaling"/>
    <property type="evidence" value="ECO:0007669"/>
    <property type="project" value="TreeGrafter"/>
</dbReference>
<dbReference type="GO" id="GO:0008179">
    <property type="term" value="F:adenylate cyclase binding"/>
    <property type="evidence" value="ECO:0007669"/>
    <property type="project" value="TreeGrafter"/>
</dbReference>
<comment type="similarity">
    <text evidence="1 2">Belongs to the CAP family.</text>
</comment>
<dbReference type="SMART" id="SM00673">
    <property type="entry name" value="CARP"/>
    <property type="match status" value="2"/>
</dbReference>
<evidence type="ECO:0000313" key="5">
    <source>
        <dbReference type="EMBL" id="KAK1402646.1"/>
    </source>
</evidence>
<dbReference type="GO" id="GO:0005737">
    <property type="term" value="C:cytoplasm"/>
    <property type="evidence" value="ECO:0007669"/>
    <property type="project" value="TreeGrafter"/>
</dbReference>
<dbReference type="PANTHER" id="PTHR10652:SF0">
    <property type="entry name" value="ADENYLYL CYCLASE-ASSOCIATED PROTEIN"/>
    <property type="match status" value="1"/>
</dbReference>
<feature type="region of interest" description="Disordered" evidence="3">
    <location>
        <begin position="215"/>
        <end position="251"/>
    </location>
</feature>
<evidence type="ECO:0000256" key="1">
    <source>
        <dbReference type="ARBA" id="ARBA00007659"/>
    </source>
</evidence>
<dbReference type="InterPro" id="IPR013912">
    <property type="entry name" value="Adenylate_cyclase-assoc_CAP_C"/>
</dbReference>
<dbReference type="AlphaFoldDB" id="A0AAD8NBL9"/>
<dbReference type="Pfam" id="PF21938">
    <property type="entry name" value="CAP_N"/>
    <property type="match status" value="1"/>
</dbReference>
<dbReference type="GO" id="GO:0003779">
    <property type="term" value="F:actin binding"/>
    <property type="evidence" value="ECO:0007669"/>
    <property type="project" value="InterPro"/>
</dbReference>
<dbReference type="Proteomes" id="UP001237642">
    <property type="component" value="Unassembled WGS sequence"/>
</dbReference>
<dbReference type="FunFam" id="1.25.40.330:FF:000001">
    <property type="entry name" value="Adenylyl cyclase-associated protein"/>
    <property type="match status" value="1"/>
</dbReference>
<sequence>MEEPLIRRLEAAVTRLESLYGGLRSGASPPIGGDASSDPSVTAFEDLINEHVGRVVRAAETIGGEVFDVTKVLEAGFSVQKDLIIQMKQSQKPDMAGLGAFLKPLNQVITKANEMTGGKRSNFFNHLKTVAESMSALAWIAYTEKGCGMSMPIAHVEECWQSAEFYSNKVLMEYRNKDPNHVEWVKALKELYTPGLRDYVKAHYPTGPVWSATGKTVVSAPSSSPAPPPAPSASLSSGTSKPSSSSSKGMNAVFNEISSGSVTAGLRKVTDDMKTKNRPDRGGAVTTTEKESRTRSFSSSKTGPPKLELQMGRKWVVENQTGIKDLAIADCDAKQTVYIFNCKDSVLQITGKANNITIDKCNKMGVVFTDVVAACEIVNCNRLEVQCQGIAPTISIDNTTGCQVYLSKDSLESSITTAKSSEINMLVPGATPEDDMVEHPLPQQYVHVFQEGHFVTNPVSHSGA</sequence>
<dbReference type="EMBL" id="JAUIZM010000001">
    <property type="protein sequence ID" value="KAK1402646.1"/>
    <property type="molecule type" value="Genomic_DNA"/>
</dbReference>
<reference evidence="5" key="1">
    <citation type="submission" date="2023-02" db="EMBL/GenBank/DDBJ databases">
        <title>Genome of toxic invasive species Heracleum sosnowskyi carries increased number of genes despite the absence of recent whole-genome duplications.</title>
        <authorList>
            <person name="Schelkunov M."/>
            <person name="Shtratnikova V."/>
            <person name="Makarenko M."/>
            <person name="Klepikova A."/>
            <person name="Omelchenko D."/>
            <person name="Novikova G."/>
            <person name="Obukhova E."/>
            <person name="Bogdanov V."/>
            <person name="Penin A."/>
            <person name="Logacheva M."/>
        </authorList>
    </citation>
    <scope>NUCLEOTIDE SEQUENCE</scope>
    <source>
        <strain evidence="5">Hsosn_3</strain>
        <tissue evidence="5">Leaf</tissue>
    </source>
</reference>
<dbReference type="InterPro" id="IPR016098">
    <property type="entry name" value="CAP/MinC_C"/>
</dbReference>